<organism evidence="1 2">
    <name type="scientific">Nocardioides vastitatis</name>
    <dbReference type="NCBI Taxonomy" id="2568655"/>
    <lineage>
        <taxon>Bacteria</taxon>
        <taxon>Bacillati</taxon>
        <taxon>Actinomycetota</taxon>
        <taxon>Actinomycetes</taxon>
        <taxon>Propionibacteriales</taxon>
        <taxon>Nocardioidaceae</taxon>
        <taxon>Nocardioides</taxon>
    </lineage>
</organism>
<evidence type="ECO:0000313" key="2">
    <source>
        <dbReference type="Proteomes" id="UP001596072"/>
    </source>
</evidence>
<dbReference type="InterPro" id="IPR000415">
    <property type="entry name" value="Nitroreductase-like"/>
</dbReference>
<dbReference type="EMBL" id="JBHSNS010000011">
    <property type="protein sequence ID" value="MFC5730850.1"/>
    <property type="molecule type" value="Genomic_DNA"/>
</dbReference>
<dbReference type="InterPro" id="IPR050627">
    <property type="entry name" value="Nitroreductase/BluB"/>
</dbReference>
<dbReference type="RefSeq" id="WP_136432137.1">
    <property type="nucleotide sequence ID" value="NZ_JBHSNS010000011.1"/>
</dbReference>
<accession>A0ABW0ZIK9</accession>
<dbReference type="SUPFAM" id="SSF55469">
    <property type="entry name" value="FMN-dependent nitroreductase-like"/>
    <property type="match status" value="2"/>
</dbReference>
<proteinExistence type="predicted"/>
<keyword evidence="2" id="KW-1185">Reference proteome</keyword>
<dbReference type="Gene3D" id="3.40.109.10">
    <property type="entry name" value="NADH Oxidase"/>
    <property type="match status" value="2"/>
</dbReference>
<dbReference type="PANTHER" id="PTHR23026:SF123">
    <property type="entry name" value="NAD(P)H NITROREDUCTASE RV3131-RELATED"/>
    <property type="match status" value="1"/>
</dbReference>
<sequence>MVIQEIDPDLVTGLADRRRLFCLGHTSTVAPDRLRVRADRPAKQGTFDSAPPRLDSRLWIGRDRCDEMTTKRTANRDEAPTTAVVERLVELARHAPSVHNTQPWIWRRSPTGVDLHADFARHLPAEDPSGRNLAISCGAALHHLQFAAHALGWETAVSRLPLTNDESLLARVALGRSAHPMVSPEAVEVLRQRCTDRRRFTAWPMPTERLQALCRITEEWRTHAVAITDAAAKFRLEVVVNRAVTEGELDGRRLREQDSWVGRRTSDGIPLAVLPAASDPLRARSRFGPGLLEDARMAIAGGDGLIVLGSDADDVGSWLRTGEALSALWLEATRAGLSVVPMSQPIEIDSTRREIRDEVLDNSFVPHLLLRIGWQAMGRSDLPRTPRRPVSDILR</sequence>
<dbReference type="PANTHER" id="PTHR23026">
    <property type="entry name" value="NADPH NITROREDUCTASE"/>
    <property type="match status" value="1"/>
</dbReference>
<reference evidence="2" key="1">
    <citation type="journal article" date="2019" name="Int. J. Syst. Evol. Microbiol.">
        <title>The Global Catalogue of Microorganisms (GCM) 10K type strain sequencing project: providing services to taxonomists for standard genome sequencing and annotation.</title>
        <authorList>
            <consortium name="The Broad Institute Genomics Platform"/>
            <consortium name="The Broad Institute Genome Sequencing Center for Infectious Disease"/>
            <person name="Wu L."/>
            <person name="Ma J."/>
        </authorList>
    </citation>
    <scope>NUCLEOTIDE SEQUENCE [LARGE SCALE GENOMIC DNA]</scope>
    <source>
        <strain evidence="2">YIM 94188</strain>
    </source>
</reference>
<dbReference type="NCBIfam" id="NF047509">
    <property type="entry name" value="Rv3131_FMN_oxido"/>
    <property type="match status" value="1"/>
</dbReference>
<protein>
    <submittedName>
        <fullName evidence="1">Acg family FMN-binding oxidoreductase</fullName>
    </submittedName>
</protein>
<dbReference type="Proteomes" id="UP001596072">
    <property type="component" value="Unassembled WGS sequence"/>
</dbReference>
<evidence type="ECO:0000313" key="1">
    <source>
        <dbReference type="EMBL" id="MFC5730850.1"/>
    </source>
</evidence>
<gene>
    <name evidence="1" type="ORF">ACFPQB_18155</name>
</gene>
<name>A0ABW0ZIK9_9ACTN</name>
<comment type="caution">
    <text evidence="1">The sequence shown here is derived from an EMBL/GenBank/DDBJ whole genome shotgun (WGS) entry which is preliminary data.</text>
</comment>